<evidence type="ECO:0000256" key="8">
    <source>
        <dbReference type="ARBA" id="ARBA00023077"/>
    </source>
</evidence>
<dbReference type="PROSITE" id="PS52016">
    <property type="entry name" value="TONB_DEPENDENT_REC_3"/>
    <property type="match status" value="1"/>
</dbReference>
<evidence type="ECO:0000256" key="7">
    <source>
        <dbReference type="ARBA" id="ARBA00023004"/>
    </source>
</evidence>
<evidence type="ECO:0000313" key="16">
    <source>
        <dbReference type="Proteomes" id="UP000620266"/>
    </source>
</evidence>
<dbReference type="CDD" id="cd01347">
    <property type="entry name" value="ligand_gated_channel"/>
    <property type="match status" value="1"/>
</dbReference>
<keyword evidence="5" id="KW-0406">Ion transport</keyword>
<comment type="subcellular location">
    <subcellularLocation>
        <location evidence="1 12">Cell outer membrane</location>
        <topology evidence="1 12">Multi-pass membrane protein</topology>
    </subcellularLocation>
</comment>
<evidence type="ECO:0000256" key="13">
    <source>
        <dbReference type="RuleBase" id="RU003357"/>
    </source>
</evidence>
<reference evidence="15" key="1">
    <citation type="journal article" date="2014" name="Int. J. Syst. Evol. Microbiol.">
        <title>Complete genome sequence of Corynebacterium casei LMG S-19264T (=DSM 44701T), isolated from a smear-ripened cheese.</title>
        <authorList>
            <consortium name="US DOE Joint Genome Institute (JGI-PGF)"/>
            <person name="Walter F."/>
            <person name="Albersmeier A."/>
            <person name="Kalinowski J."/>
            <person name="Ruckert C."/>
        </authorList>
    </citation>
    <scope>NUCLEOTIDE SEQUENCE</scope>
    <source>
        <strain evidence="15">CCM 7086</strain>
    </source>
</reference>
<keyword evidence="4 12" id="KW-1134">Transmembrane beta strand</keyword>
<organism evidence="15 16">
    <name type="scientific">Oxalicibacterium flavum</name>
    <dbReference type="NCBI Taxonomy" id="179467"/>
    <lineage>
        <taxon>Bacteria</taxon>
        <taxon>Pseudomonadati</taxon>
        <taxon>Pseudomonadota</taxon>
        <taxon>Betaproteobacteria</taxon>
        <taxon>Burkholderiales</taxon>
        <taxon>Oxalobacteraceae</taxon>
        <taxon>Oxalicibacterium</taxon>
    </lineage>
</organism>
<dbReference type="SUPFAM" id="SSF56935">
    <property type="entry name" value="Porins"/>
    <property type="match status" value="1"/>
</dbReference>
<dbReference type="InterPro" id="IPR011662">
    <property type="entry name" value="Secretin/TonB_short_N"/>
</dbReference>
<sequence>MSRPVPYVQRTATAHRRLRPLSLVLALHLAFGGGLLAAGAWSTSAHAQSTDAVHQYDIPAGPLGNALTRFSAETGILLAAPADLVQGKNSNGVRGGHSIATALHALLAGTGLEAVQETQGQYRLQPLDKTTTLAPVTVTAAVQAEPTRAYAGGQVARGGRIGMLGDQDVFDTPFSVTSYTEELIQNQQARTVGDVILNDASTRLASSSQGAGETFSIRGFNTGGSGAELYDGLPGMSHRRYSTVEKLERVEVFKGANALLTGTTGSVGGTINLVPKKPLEQSLTRLDATYESESRVGVHADVSRRFGAAEQFGIRVNGIYRDGESAFENNKEELKDLSVALEARTGKLRTSAIFDYSEQNMTGGNQQFNALSAPPAAPDLGKAIQQPWERIDSRFLRAMLKAEYDLADNWTLHAAYGATDFKGYWLRTSGTALDTAGNFNRSALQQADVQSANTGLAGIRGHFKIGSVTHKLSAEFLRTETESGRISAAIPNPSPSSNIYQPVFVPRPAIGPLERDPRKTSESIVESTAIADTLGFLNDRVLLTVGVRHQRVQSRNFNAVTGAISGTPYDKSATTPAVALLVKASDTLSLYGNYIESLESGPTAPSGTVNEGELFPPSKTKQVEVGAKLDLGKVGFTAGLFELARPSGIIDSANRFDVNGEQRHRGLELSAFGQPHPQLRVLGSATYIDSKRTKTQDGTLDGYDGVGVPDLSAVLGFEWDSRAIENLTLTGRVNYTAQQYIRDDNSQSIPSYTLYGVGARYKTKLGGRDVTIRASVENLFGKDYWTTFVGSPGLLYLGSPRRAFLSLSMDI</sequence>
<keyword evidence="8 13" id="KW-0798">TonB box</keyword>
<dbReference type="GO" id="GO:0009279">
    <property type="term" value="C:cell outer membrane"/>
    <property type="evidence" value="ECO:0007669"/>
    <property type="project" value="UniProtKB-SubCell"/>
</dbReference>
<dbReference type="InterPro" id="IPR037066">
    <property type="entry name" value="Plug_dom_sf"/>
</dbReference>
<evidence type="ECO:0000313" key="15">
    <source>
        <dbReference type="EMBL" id="GGB99138.1"/>
    </source>
</evidence>
<dbReference type="Pfam" id="PF07660">
    <property type="entry name" value="STN"/>
    <property type="match status" value="1"/>
</dbReference>
<dbReference type="InterPro" id="IPR039426">
    <property type="entry name" value="TonB-dep_rcpt-like"/>
</dbReference>
<dbReference type="Gene3D" id="2.170.130.10">
    <property type="entry name" value="TonB-dependent receptor, plug domain"/>
    <property type="match status" value="1"/>
</dbReference>
<keyword evidence="10 15" id="KW-0675">Receptor</keyword>
<reference evidence="15" key="2">
    <citation type="submission" date="2020-09" db="EMBL/GenBank/DDBJ databases">
        <authorList>
            <person name="Sun Q."/>
            <person name="Sedlacek I."/>
        </authorList>
    </citation>
    <scope>NUCLEOTIDE SEQUENCE</scope>
    <source>
        <strain evidence="15">CCM 7086</strain>
    </source>
</reference>
<dbReference type="RefSeq" id="WP_188394629.1">
    <property type="nucleotide sequence ID" value="NZ_BMCG01000001.1"/>
</dbReference>
<evidence type="ECO:0000256" key="1">
    <source>
        <dbReference type="ARBA" id="ARBA00004571"/>
    </source>
</evidence>
<dbReference type="Proteomes" id="UP000620266">
    <property type="component" value="Unassembled WGS sequence"/>
</dbReference>
<keyword evidence="16" id="KW-1185">Reference proteome</keyword>
<protein>
    <submittedName>
        <fullName evidence="15">TonB-dependent receptor</fullName>
    </submittedName>
</protein>
<dbReference type="InterPro" id="IPR000531">
    <property type="entry name" value="Beta-barrel_TonB"/>
</dbReference>
<dbReference type="PANTHER" id="PTHR32552">
    <property type="entry name" value="FERRICHROME IRON RECEPTOR-RELATED"/>
    <property type="match status" value="1"/>
</dbReference>
<dbReference type="AlphaFoldDB" id="A0A8J2XXA6"/>
<dbReference type="GO" id="GO:0038023">
    <property type="term" value="F:signaling receptor activity"/>
    <property type="evidence" value="ECO:0007669"/>
    <property type="project" value="InterPro"/>
</dbReference>
<comment type="similarity">
    <text evidence="2 12 13">Belongs to the TonB-dependent receptor family.</text>
</comment>
<gene>
    <name evidence="15" type="ORF">GCM10007205_05560</name>
</gene>
<evidence type="ECO:0000256" key="12">
    <source>
        <dbReference type="PROSITE-ProRule" id="PRU01360"/>
    </source>
</evidence>
<keyword evidence="6 12" id="KW-0812">Transmembrane</keyword>
<dbReference type="Gene3D" id="3.55.50.30">
    <property type="match status" value="1"/>
</dbReference>
<evidence type="ECO:0000256" key="9">
    <source>
        <dbReference type="ARBA" id="ARBA00023136"/>
    </source>
</evidence>
<dbReference type="Pfam" id="PF00593">
    <property type="entry name" value="TonB_dep_Rec_b-barrel"/>
    <property type="match status" value="1"/>
</dbReference>
<dbReference type="SMART" id="SM00965">
    <property type="entry name" value="STN"/>
    <property type="match status" value="1"/>
</dbReference>
<dbReference type="GO" id="GO:0015891">
    <property type="term" value="P:siderophore transport"/>
    <property type="evidence" value="ECO:0007669"/>
    <property type="project" value="InterPro"/>
</dbReference>
<accession>A0A8J2XXA6</accession>
<keyword evidence="7" id="KW-0408">Iron</keyword>
<comment type="caution">
    <text evidence="15">The sequence shown here is derived from an EMBL/GenBank/DDBJ whole genome shotgun (WGS) entry which is preliminary data.</text>
</comment>
<evidence type="ECO:0000256" key="5">
    <source>
        <dbReference type="ARBA" id="ARBA00022496"/>
    </source>
</evidence>
<keyword evidence="11 12" id="KW-0998">Cell outer membrane</keyword>
<proteinExistence type="inferred from homology"/>
<evidence type="ECO:0000256" key="10">
    <source>
        <dbReference type="ARBA" id="ARBA00023170"/>
    </source>
</evidence>
<dbReference type="Gene3D" id="2.40.170.20">
    <property type="entry name" value="TonB-dependent receptor, beta-barrel domain"/>
    <property type="match status" value="1"/>
</dbReference>
<dbReference type="InterPro" id="IPR036942">
    <property type="entry name" value="Beta-barrel_TonB_sf"/>
</dbReference>
<dbReference type="NCBIfam" id="TIGR01783">
    <property type="entry name" value="TonB-siderophor"/>
    <property type="match status" value="1"/>
</dbReference>
<dbReference type="InterPro" id="IPR012910">
    <property type="entry name" value="Plug_dom"/>
</dbReference>
<name>A0A8J2XXA6_9BURK</name>
<evidence type="ECO:0000256" key="6">
    <source>
        <dbReference type="ARBA" id="ARBA00022692"/>
    </source>
</evidence>
<evidence type="ECO:0000256" key="11">
    <source>
        <dbReference type="ARBA" id="ARBA00023237"/>
    </source>
</evidence>
<evidence type="ECO:0000256" key="3">
    <source>
        <dbReference type="ARBA" id="ARBA00022448"/>
    </source>
</evidence>
<dbReference type="Pfam" id="PF07715">
    <property type="entry name" value="Plug"/>
    <property type="match status" value="1"/>
</dbReference>
<dbReference type="PANTHER" id="PTHR32552:SF82">
    <property type="entry name" value="FCUA PROTEIN"/>
    <property type="match status" value="1"/>
</dbReference>
<evidence type="ECO:0000256" key="4">
    <source>
        <dbReference type="ARBA" id="ARBA00022452"/>
    </source>
</evidence>
<keyword evidence="9 12" id="KW-0472">Membrane</keyword>
<keyword evidence="3 12" id="KW-0813">Transport</keyword>
<evidence type="ECO:0000259" key="14">
    <source>
        <dbReference type="SMART" id="SM00965"/>
    </source>
</evidence>
<dbReference type="EMBL" id="BMCG01000001">
    <property type="protein sequence ID" value="GGB99138.1"/>
    <property type="molecule type" value="Genomic_DNA"/>
</dbReference>
<feature type="domain" description="Secretin/TonB short N-terminal" evidence="14">
    <location>
        <begin position="76"/>
        <end position="127"/>
    </location>
</feature>
<dbReference type="InterPro" id="IPR010105">
    <property type="entry name" value="TonB_sidphr_rcpt"/>
</dbReference>
<evidence type="ECO:0000256" key="2">
    <source>
        <dbReference type="ARBA" id="ARBA00009810"/>
    </source>
</evidence>
<keyword evidence="5" id="KW-0410">Iron transport</keyword>
<dbReference type="GO" id="GO:0015344">
    <property type="term" value="F:siderophore uptake transmembrane transporter activity"/>
    <property type="evidence" value="ECO:0007669"/>
    <property type="project" value="TreeGrafter"/>
</dbReference>